<feature type="region of interest" description="Disordered" evidence="2">
    <location>
        <begin position="1108"/>
        <end position="1194"/>
    </location>
</feature>
<evidence type="ECO:0000256" key="2">
    <source>
        <dbReference type="SAM" id="MobiDB-lite"/>
    </source>
</evidence>
<dbReference type="OrthoDB" id="535826at2759"/>
<dbReference type="EMBL" id="KZ772731">
    <property type="protein sequence ID" value="PTQ37155.1"/>
    <property type="molecule type" value="Genomic_DNA"/>
</dbReference>
<feature type="compositionally biased region" description="Basic and acidic residues" evidence="2">
    <location>
        <begin position="1931"/>
        <end position="1950"/>
    </location>
</feature>
<evidence type="ECO:0000256" key="1">
    <source>
        <dbReference type="SAM" id="Coils"/>
    </source>
</evidence>
<name>A0A2R6WTF7_MARPO</name>
<dbReference type="InterPro" id="IPR052634">
    <property type="entry name" value="Sperm_flagellar-bone_growth"/>
</dbReference>
<feature type="coiled-coil region" evidence="1">
    <location>
        <begin position="1038"/>
        <end position="1072"/>
    </location>
</feature>
<dbReference type="Gramene" id="Mp6g12650.1">
    <property type="protein sequence ID" value="Mp6g12650.1.cds"/>
    <property type="gene ID" value="Mp6g12650"/>
</dbReference>
<keyword evidence="1" id="KW-0175">Coiled coil</keyword>
<dbReference type="PANTHER" id="PTHR14919:SF0">
    <property type="entry name" value="SPERM FLAGELLAR PROTEIN 2"/>
    <property type="match status" value="1"/>
</dbReference>
<dbReference type="InterPro" id="IPR056199">
    <property type="entry name" value="SPEF2_C"/>
</dbReference>
<feature type="domain" description="SPEF2 C-terminal" evidence="4">
    <location>
        <begin position="1720"/>
        <end position="1865"/>
    </location>
</feature>
<organism evidence="5 6">
    <name type="scientific">Marchantia polymorpha</name>
    <name type="common">Common liverwort</name>
    <name type="synonym">Marchantia aquatica</name>
    <dbReference type="NCBI Taxonomy" id="3197"/>
    <lineage>
        <taxon>Eukaryota</taxon>
        <taxon>Viridiplantae</taxon>
        <taxon>Streptophyta</taxon>
        <taxon>Embryophyta</taxon>
        <taxon>Marchantiophyta</taxon>
        <taxon>Marchantiopsida</taxon>
        <taxon>Marchantiidae</taxon>
        <taxon>Marchantiales</taxon>
        <taxon>Marchantiaceae</taxon>
        <taxon>Marchantia</taxon>
    </lineage>
</organism>
<dbReference type="Pfam" id="PF24082">
    <property type="entry name" value="SPEF2_C"/>
    <property type="match status" value="1"/>
</dbReference>
<keyword evidence="6" id="KW-1185">Reference proteome</keyword>
<dbReference type="Proteomes" id="UP000244005">
    <property type="component" value="Unassembled WGS sequence"/>
</dbReference>
<dbReference type="InterPro" id="IPR054517">
    <property type="entry name" value="SPEF2_D5"/>
</dbReference>
<feature type="region of interest" description="Disordered" evidence="2">
    <location>
        <begin position="551"/>
        <end position="677"/>
    </location>
</feature>
<feature type="compositionally biased region" description="Basic and acidic residues" evidence="2">
    <location>
        <begin position="585"/>
        <end position="648"/>
    </location>
</feature>
<dbReference type="InterPro" id="IPR027417">
    <property type="entry name" value="P-loop_NTPase"/>
</dbReference>
<feature type="domain" description="CPC1/SPEF2" evidence="3">
    <location>
        <begin position="274"/>
        <end position="395"/>
    </location>
</feature>
<proteinExistence type="predicted"/>
<feature type="region of interest" description="Disordered" evidence="2">
    <location>
        <begin position="735"/>
        <end position="776"/>
    </location>
</feature>
<feature type="region of interest" description="Disordered" evidence="2">
    <location>
        <begin position="2058"/>
        <end position="2114"/>
    </location>
</feature>
<feature type="compositionally biased region" description="Basic and acidic residues" evidence="2">
    <location>
        <begin position="551"/>
        <end position="573"/>
    </location>
</feature>
<reference evidence="6" key="1">
    <citation type="journal article" date="2017" name="Cell">
        <title>Insights into land plant evolution garnered from the Marchantia polymorpha genome.</title>
        <authorList>
            <person name="Bowman J.L."/>
            <person name="Kohchi T."/>
            <person name="Yamato K.T."/>
            <person name="Jenkins J."/>
            <person name="Shu S."/>
            <person name="Ishizaki K."/>
            <person name="Yamaoka S."/>
            <person name="Nishihama R."/>
            <person name="Nakamura Y."/>
            <person name="Berger F."/>
            <person name="Adam C."/>
            <person name="Aki S.S."/>
            <person name="Althoff F."/>
            <person name="Araki T."/>
            <person name="Arteaga-Vazquez M.A."/>
            <person name="Balasubrmanian S."/>
            <person name="Barry K."/>
            <person name="Bauer D."/>
            <person name="Boehm C.R."/>
            <person name="Briginshaw L."/>
            <person name="Caballero-Perez J."/>
            <person name="Catarino B."/>
            <person name="Chen F."/>
            <person name="Chiyoda S."/>
            <person name="Chovatia M."/>
            <person name="Davies K.M."/>
            <person name="Delmans M."/>
            <person name="Demura T."/>
            <person name="Dierschke T."/>
            <person name="Dolan L."/>
            <person name="Dorantes-Acosta A.E."/>
            <person name="Eklund D.M."/>
            <person name="Florent S.N."/>
            <person name="Flores-Sandoval E."/>
            <person name="Fujiyama A."/>
            <person name="Fukuzawa H."/>
            <person name="Galik B."/>
            <person name="Grimanelli D."/>
            <person name="Grimwood J."/>
            <person name="Grossniklaus U."/>
            <person name="Hamada T."/>
            <person name="Haseloff J."/>
            <person name="Hetherington A.J."/>
            <person name="Higo A."/>
            <person name="Hirakawa Y."/>
            <person name="Hundley H.N."/>
            <person name="Ikeda Y."/>
            <person name="Inoue K."/>
            <person name="Inoue S.I."/>
            <person name="Ishida S."/>
            <person name="Jia Q."/>
            <person name="Kakita M."/>
            <person name="Kanazawa T."/>
            <person name="Kawai Y."/>
            <person name="Kawashima T."/>
            <person name="Kennedy M."/>
            <person name="Kinose K."/>
            <person name="Kinoshita T."/>
            <person name="Kohara Y."/>
            <person name="Koide E."/>
            <person name="Komatsu K."/>
            <person name="Kopischke S."/>
            <person name="Kubo M."/>
            <person name="Kyozuka J."/>
            <person name="Lagercrantz U."/>
            <person name="Lin S.S."/>
            <person name="Lindquist E."/>
            <person name="Lipzen A.M."/>
            <person name="Lu C.W."/>
            <person name="De Luna E."/>
            <person name="Martienssen R.A."/>
            <person name="Minamino N."/>
            <person name="Mizutani M."/>
            <person name="Mizutani M."/>
            <person name="Mochizuki N."/>
            <person name="Monte I."/>
            <person name="Mosher R."/>
            <person name="Nagasaki H."/>
            <person name="Nakagami H."/>
            <person name="Naramoto S."/>
            <person name="Nishitani K."/>
            <person name="Ohtani M."/>
            <person name="Okamoto T."/>
            <person name="Okumura M."/>
            <person name="Phillips J."/>
            <person name="Pollak B."/>
            <person name="Reinders A."/>
            <person name="Rovekamp M."/>
            <person name="Sano R."/>
            <person name="Sawa S."/>
            <person name="Schmid M.W."/>
            <person name="Shirakawa M."/>
            <person name="Solano R."/>
            <person name="Spunde A."/>
            <person name="Suetsugu N."/>
            <person name="Sugano S."/>
            <person name="Sugiyama A."/>
            <person name="Sun R."/>
            <person name="Suzuki Y."/>
            <person name="Takenaka M."/>
            <person name="Takezawa D."/>
            <person name="Tomogane H."/>
            <person name="Tsuzuki M."/>
            <person name="Ueda T."/>
            <person name="Umeda M."/>
            <person name="Ward J.M."/>
            <person name="Watanabe Y."/>
            <person name="Yazaki K."/>
            <person name="Yokoyama R."/>
            <person name="Yoshitake Y."/>
            <person name="Yotsui I."/>
            <person name="Zachgo S."/>
            <person name="Schmutz J."/>
        </authorList>
    </citation>
    <scope>NUCLEOTIDE SEQUENCE [LARGE SCALE GENOMIC DNA]</scope>
    <source>
        <strain evidence="6">Tak-1</strain>
    </source>
</reference>
<feature type="compositionally biased region" description="Basic and acidic residues" evidence="2">
    <location>
        <begin position="1118"/>
        <end position="1166"/>
    </location>
</feature>
<feature type="region of interest" description="Disordered" evidence="2">
    <location>
        <begin position="1432"/>
        <end position="1506"/>
    </location>
</feature>
<sequence>MPSTLWSGKPRAPFPWFKQTRNQEIEEELLARFRTEAERQFNMREAYQKNIYIRDKYFRLARKKKLYDEYRRKVFGKRVKEEYAKALHAALRTSWHQMEAIEGLKDMAAVEKVATKESLANREEWIRTQQELDNFDLKREQELQTVEAALMPKGKGKGAKGIGKPPKGPLPKGPAQPVRKLAAQKGAKMPDQKQADLIEMPDLVLMTQKVGEYVEAVKAKKEKEIVEKFERQQLERKEGLEKQAADELLRKEMEDLKSRARSWERLNGQEAIKLQEEQRIVREEEERQFENRRILSLALVEARRLEWEEALARDHEMFTMMREDYSDEVFQEWMKWEEEKERRSEQKRLNRLRTCTEIILQIVTLMEIKNDYKDEFNSEMPSSTWRGWKTLFIKGCILPCPIWSDDLPPEHPRSDPNEIFAKEYMIQYLEEQGEWESVYVIGKNKELGCILWEILGVADSRPPPASEPINLTKFKLKMAVVGAPYTGKTTVAKKLELDFDIVKIDLQNVMSSALALAEVEEQEHKIQLAEEDAKKAELEARLIEEEKQKIRDDLNQEASGKKEILLRENRMPEEPPPEAPPAKGPKGEKKSKDEKSPKREKGQEKEKEKVKEKEEKQPKGKGKQKMEQEKGIDISSDKTSKEEVEKVGLKPMETAMGNTEQPKLVSETVPAPVPDPVVDLSYLTPKARFGMDIKLAREKGVQPPAQALAGLVVLTMANLKEYADAFVQLAKPTKGAKGAPEKAKKEVAKKVPPLKGGKGGPKGTVTKGAPAKKGTSVEPEEKLWGFVLDGFPSNAEEAKALELQLTGMDPDYMANHLAKASKIAPPPQLDKTELSTSVLDGILQLEAIEEKEALKRAMGKVLDPKTGKIYHLEYDPPPTKEKGLAQRVKPIEVLEDVRTKIIAGTESWGRLSEYLAQISNLFSVAQVEEDNKKIIDTEEPCNLAQRFLDGWSKTQAAKAAAQAALQAESATIQALGDAEKANQVASEVAGQYWNAKLAEVETEKGLDALGGNPLAKKLVKEKVTVTLAKKFDETCKAVQEAEEAADSARAFAMQAEQMAHEAQDKVSEADLEFAHHVKGEAEGAAECAKEAAIRAESSLQKAIAAYESAKAALNPPPEEEKAPPGKKDKESAKKEKEAGSKEKEGSKKQKEATGKTDPKGAKKEIGKASAKGGSNEAKDDSSSPIIPSQELVSPPEPIIPPILEKDLAVELHVEWEKIEAKYFRDLESVFYTLHQERARTRDVVVETVSNFVAHLQDRDERQAVFNDFQEKYNRVEMADRRDKKVKPKLEQEVVKLDKTLSGLMEIRTKKCWELSEQSLISLLQSRVASLVELFTTLVQTELDRHLLTCGFLNEYFKVSAGGEPSSALCFRHRDPDTVFINLREISNEPVASFPVPGWLIALSSPLPKLHKVIMTAMSAAYDVLGTIFGQGPDASEKSKKKGDKREKEDSDKKKKGDKSDKKSEKSAKKDKGKKSEKQTDDADVLQEKPKEIVETPPPPIDEGIPPAAGREHQVLLQRLQRIAKVAINYFLDLQPIVDGAYRRMDEWGKSRLNAEAEVVKEVVDLAKEAVDENIPLWYKVYLDGDQFRIDESQLQLECSVSDLTNLDLWHCKVMETLLTDFRKLCQGGEEEPPAEGKSKGKGSKKQEKEKKESKKGSQVIDPSSTTPAEPLSNFVRVGAAKAATDQVLQTVHTSFKDDLKESLLPRLPASKKNPRGPFQDWQNISNFMFQELLDDENKASKFIDWRAFLIALVDAHYLHIISNATREDLISTRKAFIEFATTDKPPEAAGFLTLEEFLRIPLWFDSTTPIPEGEFDLGISVKIFVFNVLDDGGKGVPWVKLLLYLCRDSDPYHALQKAFCVISGTISDDTHLTPEEVLLILYPGGVDASWKAEIVPFIMEDIQNYLYYVAREKFIRAEKAEESDFGGSEESGSHDLSVERASTESTRSEQETVDDFLNFSYGEFPELIQAETVNDFLESLATVAPLDETVKEVPREKPFICDIHDIPTRPARELSDPDEFAIPTTYTVDDIVRTEAMKRLRDMLYCNYSSDTLQLFDKTPIEDDPVEETGDGKLENKKNKDEGGEEGESSDEKTKKKKKKDKKEKKDKKKKKEK</sequence>
<dbReference type="Pfam" id="PF22946">
    <property type="entry name" value="SPEF2_D5"/>
    <property type="match status" value="1"/>
</dbReference>
<evidence type="ECO:0000259" key="4">
    <source>
        <dbReference type="Pfam" id="PF24082"/>
    </source>
</evidence>
<feature type="region of interest" description="Disordered" evidence="2">
    <location>
        <begin position="1921"/>
        <end position="1951"/>
    </location>
</feature>
<feature type="compositionally biased region" description="Basic and acidic residues" evidence="2">
    <location>
        <begin position="1634"/>
        <end position="1655"/>
    </location>
</feature>
<accession>A0A2R6WTF7</accession>
<protein>
    <submittedName>
        <fullName evidence="5">Uncharacterized protein</fullName>
    </submittedName>
</protein>
<feature type="region of interest" description="Disordered" evidence="2">
    <location>
        <begin position="1628"/>
        <end position="1671"/>
    </location>
</feature>
<gene>
    <name evidence="5" type="ORF">MARPO_0059s0081</name>
</gene>
<feature type="compositionally biased region" description="Basic and acidic residues" evidence="2">
    <location>
        <begin position="2070"/>
        <end position="2082"/>
    </location>
</feature>
<evidence type="ECO:0000259" key="3">
    <source>
        <dbReference type="Pfam" id="PF22946"/>
    </source>
</evidence>
<dbReference type="Gene3D" id="3.40.50.300">
    <property type="entry name" value="P-loop containing nucleotide triphosphate hydrolases"/>
    <property type="match status" value="1"/>
</dbReference>
<dbReference type="OMA" id="CPAHIIA"/>
<dbReference type="PANTHER" id="PTHR14919">
    <property type="entry name" value="KPL2-RELATED"/>
    <property type="match status" value="1"/>
</dbReference>
<evidence type="ECO:0000313" key="5">
    <source>
        <dbReference type="EMBL" id="PTQ37155.1"/>
    </source>
</evidence>
<evidence type="ECO:0000313" key="6">
    <source>
        <dbReference type="Proteomes" id="UP000244005"/>
    </source>
</evidence>
<feature type="region of interest" description="Disordered" evidence="2">
    <location>
        <begin position="154"/>
        <end position="176"/>
    </location>
</feature>
<feature type="compositionally biased region" description="Basic residues" evidence="2">
    <location>
        <begin position="2095"/>
        <end position="2114"/>
    </location>
</feature>
<feature type="coiled-coil region" evidence="1">
    <location>
        <begin position="246"/>
        <end position="293"/>
    </location>
</feature>
<feature type="compositionally biased region" description="Basic and acidic residues" evidence="2">
    <location>
        <begin position="739"/>
        <end position="749"/>
    </location>
</feature>
<feature type="compositionally biased region" description="Basic and acidic residues" evidence="2">
    <location>
        <begin position="1443"/>
        <end position="1493"/>
    </location>
</feature>